<reference evidence="2" key="1">
    <citation type="submission" date="2016-11" db="EMBL/GenBank/DDBJ databases">
        <authorList>
            <person name="Varghese N."/>
            <person name="Submissions S."/>
        </authorList>
    </citation>
    <scope>NUCLEOTIDE SEQUENCE [LARGE SCALE GENOMIC DNA]</scope>
    <source>
        <strain evidence="2">DSM 18016</strain>
    </source>
</reference>
<organism evidence="1 2">
    <name type="scientific">Epilithonimonas mollis</name>
    <dbReference type="NCBI Taxonomy" id="216903"/>
    <lineage>
        <taxon>Bacteria</taxon>
        <taxon>Pseudomonadati</taxon>
        <taxon>Bacteroidota</taxon>
        <taxon>Flavobacteriia</taxon>
        <taxon>Flavobacteriales</taxon>
        <taxon>Weeksellaceae</taxon>
        <taxon>Chryseobacterium group</taxon>
        <taxon>Epilithonimonas</taxon>
    </lineage>
</organism>
<sequence>MSLFGQKKFEYKNYHFSAKYVLKNSKDTIFTKIENFDKNRYPIFSYSTIVKRLHFRNSNGEKEAINEGDIQYLEINDNLNVNREFIASSSVLNKNKGLLEVFHTGKISFFSDYNYNYDLSINSFARDIIVVRDYLVDNQNGKFYGPYAHKLGAFSAITLMDNLKENFKDYPDLQSMTENVQSKESFINLLKSYDAK</sequence>
<evidence type="ECO:0000313" key="2">
    <source>
        <dbReference type="Proteomes" id="UP000184498"/>
    </source>
</evidence>
<accession>A0A1M6U534</accession>
<name>A0A1M6U534_9FLAO</name>
<dbReference type="Proteomes" id="UP000184498">
    <property type="component" value="Unassembled WGS sequence"/>
</dbReference>
<keyword evidence="2" id="KW-1185">Reference proteome</keyword>
<dbReference type="STRING" id="216903.SAMN05444371_3135"/>
<proteinExistence type="predicted"/>
<evidence type="ECO:0000313" key="1">
    <source>
        <dbReference type="EMBL" id="SHK64385.1"/>
    </source>
</evidence>
<dbReference type="EMBL" id="FRAM01000004">
    <property type="protein sequence ID" value="SHK64385.1"/>
    <property type="molecule type" value="Genomic_DNA"/>
</dbReference>
<dbReference type="AlphaFoldDB" id="A0A1M6U534"/>
<protein>
    <submittedName>
        <fullName evidence="1">Uncharacterized protein</fullName>
    </submittedName>
</protein>
<gene>
    <name evidence="1" type="ORF">SAMN05444371_3135</name>
</gene>